<name>A0ACA9RWH8_9GLOM</name>
<comment type="caution">
    <text evidence="1">The sequence shown here is derived from an EMBL/GenBank/DDBJ whole genome shotgun (WGS) entry which is preliminary data.</text>
</comment>
<dbReference type="EMBL" id="CAJVQC010071469">
    <property type="protein sequence ID" value="CAG8810615.1"/>
    <property type="molecule type" value="Genomic_DNA"/>
</dbReference>
<protein>
    <submittedName>
        <fullName evidence="1">2352_t:CDS:1</fullName>
    </submittedName>
</protein>
<reference evidence="1" key="1">
    <citation type="submission" date="2021-06" db="EMBL/GenBank/DDBJ databases">
        <authorList>
            <person name="Kallberg Y."/>
            <person name="Tangrot J."/>
            <person name="Rosling A."/>
        </authorList>
    </citation>
    <scope>NUCLEOTIDE SEQUENCE</scope>
    <source>
        <strain evidence="1">MA461A</strain>
    </source>
</reference>
<proteinExistence type="predicted"/>
<organism evidence="1 2">
    <name type="scientific">Racocetra persica</name>
    <dbReference type="NCBI Taxonomy" id="160502"/>
    <lineage>
        <taxon>Eukaryota</taxon>
        <taxon>Fungi</taxon>
        <taxon>Fungi incertae sedis</taxon>
        <taxon>Mucoromycota</taxon>
        <taxon>Glomeromycotina</taxon>
        <taxon>Glomeromycetes</taxon>
        <taxon>Diversisporales</taxon>
        <taxon>Gigasporaceae</taxon>
        <taxon>Racocetra</taxon>
    </lineage>
</organism>
<feature type="non-terminal residue" evidence="1">
    <location>
        <position position="1"/>
    </location>
</feature>
<evidence type="ECO:0000313" key="2">
    <source>
        <dbReference type="Proteomes" id="UP000789920"/>
    </source>
</evidence>
<gene>
    <name evidence="1" type="ORF">RPERSI_LOCUS23120</name>
</gene>
<dbReference type="Proteomes" id="UP000789920">
    <property type="component" value="Unassembled WGS sequence"/>
</dbReference>
<sequence length="47" mass="5446">WFDKEKLRELEKKLLQAVIGSSNFSSEQLAENYKVVYSKITELKPTG</sequence>
<evidence type="ECO:0000313" key="1">
    <source>
        <dbReference type="EMBL" id="CAG8810615.1"/>
    </source>
</evidence>
<accession>A0ACA9RWH8</accession>
<keyword evidence="2" id="KW-1185">Reference proteome</keyword>